<evidence type="ECO:0000256" key="3">
    <source>
        <dbReference type="ARBA" id="ARBA00022722"/>
    </source>
</evidence>
<keyword evidence="3 5" id="KW-0540">Nuclease</keyword>
<dbReference type="NCBIfam" id="TIGR00250">
    <property type="entry name" value="RNAse_H_YqgF"/>
    <property type="match status" value="1"/>
</dbReference>
<evidence type="ECO:0000256" key="2">
    <source>
        <dbReference type="ARBA" id="ARBA00022517"/>
    </source>
</evidence>
<dbReference type="RefSeq" id="WP_141164005.1">
    <property type="nucleotide sequence ID" value="NZ_VHQG01000002.1"/>
</dbReference>
<dbReference type="PANTHER" id="PTHR33317:SF4">
    <property type="entry name" value="POLYNUCLEOTIDYL TRANSFERASE, RIBONUCLEASE H-LIKE SUPERFAMILY PROTEIN"/>
    <property type="match status" value="1"/>
</dbReference>
<sequence>MSVRRGRRLGIDVGRARVGVATCDLDGLIATPVETVPRDERTVLVLREIVDEYSPIEVVVGLPLSLSGADTPSTDDARALAAEIATALAAVPAADGQSGIPVVLVDERMSTVTAQRQLRESGKKARKQRPVVDQAAAVIILQTALDAERASGRQPGTPVTPEGS</sequence>
<dbReference type="GO" id="GO:0005829">
    <property type="term" value="C:cytosol"/>
    <property type="evidence" value="ECO:0007669"/>
    <property type="project" value="TreeGrafter"/>
</dbReference>
<comment type="subcellular location">
    <subcellularLocation>
        <location evidence="5">Cytoplasm</location>
    </subcellularLocation>
</comment>
<dbReference type="InterPro" id="IPR006641">
    <property type="entry name" value="YqgF/RNaseH-like_dom"/>
</dbReference>
<comment type="similarity">
    <text evidence="5">Belongs to the YqgF HJR family.</text>
</comment>
<dbReference type="GO" id="GO:0000967">
    <property type="term" value="P:rRNA 5'-end processing"/>
    <property type="evidence" value="ECO:0007669"/>
    <property type="project" value="UniProtKB-UniRule"/>
</dbReference>
<dbReference type="GO" id="GO:0004518">
    <property type="term" value="F:nuclease activity"/>
    <property type="evidence" value="ECO:0007669"/>
    <property type="project" value="UniProtKB-KW"/>
</dbReference>
<comment type="function">
    <text evidence="5">Could be a nuclease involved in processing of the 5'-end of pre-16S rRNA.</text>
</comment>
<keyword evidence="1 5" id="KW-0963">Cytoplasm</keyword>
<evidence type="ECO:0000256" key="4">
    <source>
        <dbReference type="ARBA" id="ARBA00022801"/>
    </source>
</evidence>
<keyword evidence="4 5" id="KW-0378">Hydrolase</keyword>
<evidence type="ECO:0000313" key="7">
    <source>
        <dbReference type="EMBL" id="TPW76653.1"/>
    </source>
</evidence>
<organism evidence="7 8">
    <name type="scientific">Schumannella soli</name>
    <dbReference type="NCBI Taxonomy" id="2590779"/>
    <lineage>
        <taxon>Bacteria</taxon>
        <taxon>Bacillati</taxon>
        <taxon>Actinomycetota</taxon>
        <taxon>Actinomycetes</taxon>
        <taxon>Micrococcales</taxon>
        <taxon>Microbacteriaceae</taxon>
        <taxon>Schumannella</taxon>
    </lineage>
</organism>
<evidence type="ECO:0000256" key="1">
    <source>
        <dbReference type="ARBA" id="ARBA00022490"/>
    </source>
</evidence>
<gene>
    <name evidence="7" type="primary">ruvX</name>
    <name evidence="7" type="ORF">FJ657_11190</name>
</gene>
<proteinExistence type="inferred from homology"/>
<dbReference type="Gene3D" id="3.30.420.140">
    <property type="entry name" value="YqgF/RNase H-like domain"/>
    <property type="match status" value="1"/>
</dbReference>
<dbReference type="AlphaFoldDB" id="A0A506Y472"/>
<dbReference type="PANTHER" id="PTHR33317">
    <property type="entry name" value="POLYNUCLEOTIDYL TRANSFERASE, RIBONUCLEASE H-LIKE SUPERFAMILY PROTEIN"/>
    <property type="match status" value="1"/>
</dbReference>
<keyword evidence="8" id="KW-1185">Reference proteome</keyword>
<dbReference type="EMBL" id="VHQG01000002">
    <property type="protein sequence ID" value="TPW76653.1"/>
    <property type="molecule type" value="Genomic_DNA"/>
</dbReference>
<dbReference type="HAMAP" id="MF_00651">
    <property type="entry name" value="Nuclease_YqgF"/>
    <property type="match status" value="1"/>
</dbReference>
<dbReference type="CDD" id="cd16964">
    <property type="entry name" value="YqgF"/>
    <property type="match status" value="1"/>
</dbReference>
<feature type="domain" description="YqgF/RNase H-like" evidence="6">
    <location>
        <begin position="6"/>
        <end position="114"/>
    </location>
</feature>
<dbReference type="InterPro" id="IPR012337">
    <property type="entry name" value="RNaseH-like_sf"/>
</dbReference>
<dbReference type="InterPro" id="IPR005227">
    <property type="entry name" value="YqgF"/>
</dbReference>
<dbReference type="SMART" id="SM00732">
    <property type="entry name" value="YqgFc"/>
    <property type="match status" value="1"/>
</dbReference>
<evidence type="ECO:0000259" key="6">
    <source>
        <dbReference type="SMART" id="SM00732"/>
    </source>
</evidence>
<reference evidence="7 8" key="1">
    <citation type="submission" date="2019-06" db="EMBL/GenBank/DDBJ databases">
        <authorList>
            <person name="Li F."/>
        </authorList>
    </citation>
    <scope>NUCLEOTIDE SEQUENCE [LARGE SCALE GENOMIC DNA]</scope>
    <source>
        <strain evidence="7 8">10F1D-1</strain>
    </source>
</reference>
<dbReference type="Pfam" id="PF03652">
    <property type="entry name" value="RuvX"/>
    <property type="match status" value="1"/>
</dbReference>
<keyword evidence="2 5" id="KW-0690">Ribosome biogenesis</keyword>
<dbReference type="EC" id="3.1.-.-" evidence="5"/>
<dbReference type="OrthoDB" id="9790539at2"/>
<evidence type="ECO:0000313" key="8">
    <source>
        <dbReference type="Proteomes" id="UP000316252"/>
    </source>
</evidence>
<dbReference type="SUPFAM" id="SSF53098">
    <property type="entry name" value="Ribonuclease H-like"/>
    <property type="match status" value="1"/>
</dbReference>
<name>A0A506Y472_9MICO</name>
<comment type="caution">
    <text evidence="7">The sequence shown here is derived from an EMBL/GenBank/DDBJ whole genome shotgun (WGS) entry which is preliminary data.</text>
</comment>
<dbReference type="Proteomes" id="UP000316252">
    <property type="component" value="Unassembled WGS sequence"/>
</dbReference>
<accession>A0A506Y472</accession>
<evidence type="ECO:0000256" key="5">
    <source>
        <dbReference type="HAMAP-Rule" id="MF_00651"/>
    </source>
</evidence>
<dbReference type="InterPro" id="IPR037027">
    <property type="entry name" value="YqgF/RNaseH-like_dom_sf"/>
</dbReference>
<dbReference type="GO" id="GO:0016788">
    <property type="term" value="F:hydrolase activity, acting on ester bonds"/>
    <property type="evidence" value="ECO:0007669"/>
    <property type="project" value="UniProtKB-UniRule"/>
</dbReference>
<protein>
    <recommendedName>
        <fullName evidence="5">Putative pre-16S rRNA nuclease</fullName>
        <ecNumber evidence="5">3.1.-.-</ecNumber>
    </recommendedName>
</protein>